<comment type="caution">
    <text evidence="9">The sequence shown here is derived from an EMBL/GenBank/DDBJ whole genome shotgun (WGS) entry which is preliminary data.</text>
</comment>
<name>A0AAW9S4B2_9BACT</name>
<reference evidence="9 10" key="1">
    <citation type="submission" date="2024-04" db="EMBL/GenBank/DDBJ databases">
        <title>Novel genus in family Flammeovirgaceae.</title>
        <authorList>
            <person name="Nguyen T.H."/>
            <person name="Vuong T.Q."/>
            <person name="Le H."/>
            <person name="Kim S.-G."/>
        </authorList>
    </citation>
    <scope>NUCLEOTIDE SEQUENCE [LARGE SCALE GENOMIC DNA]</scope>
    <source>
        <strain evidence="9 10">JCM 23209</strain>
    </source>
</reference>
<dbReference type="GO" id="GO:0016810">
    <property type="term" value="F:hydrolase activity, acting on carbon-nitrogen (but not peptide) bonds"/>
    <property type="evidence" value="ECO:0007669"/>
    <property type="project" value="InterPro"/>
</dbReference>
<keyword evidence="6" id="KW-0482">Metalloprotease</keyword>
<dbReference type="PANTHER" id="PTHR11705:SF143">
    <property type="entry name" value="SLL0236 PROTEIN"/>
    <property type="match status" value="1"/>
</dbReference>
<evidence type="ECO:0000259" key="8">
    <source>
        <dbReference type="PROSITE" id="PS52035"/>
    </source>
</evidence>
<sequence length="476" mass="54144">MAKGSAAQDFSDALLEVYSKYKEPSLHFQRVRHRDVVPLLQQFAQNPLFDLREIGKSVQGREIYSVTVGKGPVNVLMWSQMHGNEATATMALFDMFHFFKDEEAFPEFKKALLEKVTLTFIPMLNPDGAEVHERRNALGIDLNRDALHLQAPESRLLKQMRDKLDADFGFNLHDQNSLWSAGKSNQPASVSFLATAFNEAKEINEVREKSMKLIISLNRILQKYIPGRIGKFNDDFEPRAFGDNIQKWGTSLVLIESGGNRKDPERQEVRKMNFVAILSALKAIIEEDYLQNKLEDYYAIPNNEESLFHLLIRNATVNKEDGSYTMDIGINHESDHEAEELPLKFTASIEDLGDLSTFYGYEEIDASGMTVVPGKVYPRPLHSWKEAQQIDFNELLKAGYLFVKVHQLERDKSFTNVPINWIAYQRPLPPIDITLGSTANFLLVKQGSPCYAIVNGFIYDLTQGRNEILNGVIYKG</sequence>
<evidence type="ECO:0000256" key="1">
    <source>
        <dbReference type="ARBA" id="ARBA00001947"/>
    </source>
</evidence>
<comment type="similarity">
    <text evidence="2 7">Belongs to the peptidase M14 family.</text>
</comment>
<gene>
    <name evidence="9" type="ORF">AAG747_10690</name>
</gene>
<evidence type="ECO:0000313" key="10">
    <source>
        <dbReference type="Proteomes" id="UP001403385"/>
    </source>
</evidence>
<dbReference type="SUPFAM" id="SSF51338">
    <property type="entry name" value="Composite domain of metallo-dependent hydrolases"/>
    <property type="match status" value="1"/>
</dbReference>
<keyword evidence="4" id="KW-0378">Hydrolase</keyword>
<evidence type="ECO:0000256" key="6">
    <source>
        <dbReference type="ARBA" id="ARBA00023049"/>
    </source>
</evidence>
<evidence type="ECO:0000313" key="9">
    <source>
        <dbReference type="EMBL" id="MEN7548377.1"/>
    </source>
</evidence>
<dbReference type="GO" id="GO:0004181">
    <property type="term" value="F:metallocarboxypeptidase activity"/>
    <property type="evidence" value="ECO:0007669"/>
    <property type="project" value="InterPro"/>
</dbReference>
<dbReference type="GO" id="GO:0008270">
    <property type="term" value="F:zinc ion binding"/>
    <property type="evidence" value="ECO:0007669"/>
    <property type="project" value="InterPro"/>
</dbReference>
<comment type="cofactor">
    <cofactor evidence="1">
        <name>Zn(2+)</name>
        <dbReference type="ChEBI" id="CHEBI:29105"/>
    </cofactor>
</comment>
<dbReference type="PROSITE" id="PS52035">
    <property type="entry name" value="PEPTIDASE_M14"/>
    <property type="match status" value="1"/>
</dbReference>
<keyword evidence="10" id="KW-1185">Reference proteome</keyword>
<dbReference type="Pfam" id="PF00246">
    <property type="entry name" value="Peptidase_M14"/>
    <property type="match status" value="1"/>
</dbReference>
<comment type="caution">
    <text evidence="7">Lacks conserved residue(s) required for the propagation of feature annotation.</text>
</comment>
<dbReference type="EMBL" id="JBDKWZ010000005">
    <property type="protein sequence ID" value="MEN7548377.1"/>
    <property type="molecule type" value="Genomic_DNA"/>
</dbReference>
<dbReference type="InterPro" id="IPR000834">
    <property type="entry name" value="Peptidase_M14"/>
</dbReference>
<dbReference type="InterPro" id="IPR011059">
    <property type="entry name" value="Metal-dep_hydrolase_composite"/>
</dbReference>
<feature type="domain" description="Peptidase M14" evidence="8">
    <location>
        <begin position="29"/>
        <end position="284"/>
    </location>
</feature>
<evidence type="ECO:0000256" key="5">
    <source>
        <dbReference type="ARBA" id="ARBA00022833"/>
    </source>
</evidence>
<dbReference type="SUPFAM" id="SSF53187">
    <property type="entry name" value="Zn-dependent exopeptidases"/>
    <property type="match status" value="1"/>
</dbReference>
<evidence type="ECO:0000256" key="4">
    <source>
        <dbReference type="ARBA" id="ARBA00022801"/>
    </source>
</evidence>
<keyword evidence="5" id="KW-0862">Zinc</keyword>
<accession>A0AAW9S4B2</accession>
<dbReference type="Gene3D" id="2.30.40.10">
    <property type="entry name" value="Urease, subunit C, domain 1"/>
    <property type="match status" value="1"/>
</dbReference>
<dbReference type="Proteomes" id="UP001403385">
    <property type="component" value="Unassembled WGS sequence"/>
</dbReference>
<dbReference type="AlphaFoldDB" id="A0AAW9S4B2"/>
<dbReference type="PANTHER" id="PTHR11705">
    <property type="entry name" value="PROTEASE FAMILY M14 CARBOXYPEPTIDASE A,B"/>
    <property type="match status" value="1"/>
</dbReference>
<dbReference type="GO" id="GO:0005615">
    <property type="term" value="C:extracellular space"/>
    <property type="evidence" value="ECO:0007669"/>
    <property type="project" value="TreeGrafter"/>
</dbReference>
<dbReference type="RefSeq" id="WP_346821156.1">
    <property type="nucleotide sequence ID" value="NZ_JBDKWZ010000005.1"/>
</dbReference>
<evidence type="ECO:0000256" key="2">
    <source>
        <dbReference type="ARBA" id="ARBA00005988"/>
    </source>
</evidence>
<dbReference type="Gene3D" id="3.40.630.10">
    <property type="entry name" value="Zn peptidases"/>
    <property type="match status" value="1"/>
</dbReference>
<keyword evidence="3" id="KW-0645">Protease</keyword>
<proteinExistence type="inferred from homology"/>
<organism evidence="9 10">
    <name type="scientific">Rapidithrix thailandica</name>
    <dbReference type="NCBI Taxonomy" id="413964"/>
    <lineage>
        <taxon>Bacteria</taxon>
        <taxon>Pseudomonadati</taxon>
        <taxon>Bacteroidota</taxon>
        <taxon>Cytophagia</taxon>
        <taxon>Cytophagales</taxon>
        <taxon>Flammeovirgaceae</taxon>
        <taxon>Rapidithrix</taxon>
    </lineage>
</organism>
<evidence type="ECO:0000256" key="7">
    <source>
        <dbReference type="PROSITE-ProRule" id="PRU01379"/>
    </source>
</evidence>
<evidence type="ECO:0000256" key="3">
    <source>
        <dbReference type="ARBA" id="ARBA00022670"/>
    </source>
</evidence>
<dbReference type="GO" id="GO:0006508">
    <property type="term" value="P:proteolysis"/>
    <property type="evidence" value="ECO:0007669"/>
    <property type="project" value="UniProtKB-KW"/>
</dbReference>
<protein>
    <submittedName>
        <fullName evidence="9">M14 family zinc carboxypeptidase</fullName>
    </submittedName>
</protein>
<keyword evidence="9" id="KW-0121">Carboxypeptidase</keyword>